<name>A0AAW0G071_9APHY</name>
<dbReference type="PANTHER" id="PTHR15549">
    <property type="entry name" value="PAIRED IMMUNOGLOBULIN-LIKE TYPE 2 RECEPTOR"/>
    <property type="match status" value="1"/>
</dbReference>
<organism evidence="7 8">
    <name type="scientific">Cerrena zonata</name>
    <dbReference type="NCBI Taxonomy" id="2478898"/>
    <lineage>
        <taxon>Eukaryota</taxon>
        <taxon>Fungi</taxon>
        <taxon>Dikarya</taxon>
        <taxon>Basidiomycota</taxon>
        <taxon>Agaricomycotina</taxon>
        <taxon>Agaricomycetes</taxon>
        <taxon>Polyporales</taxon>
        <taxon>Cerrenaceae</taxon>
        <taxon>Cerrena</taxon>
    </lineage>
</organism>
<keyword evidence="2 6" id="KW-0812">Transmembrane</keyword>
<evidence type="ECO:0000313" key="8">
    <source>
        <dbReference type="Proteomes" id="UP001385951"/>
    </source>
</evidence>
<evidence type="ECO:0000313" key="7">
    <source>
        <dbReference type="EMBL" id="KAK7685762.1"/>
    </source>
</evidence>
<dbReference type="EMBL" id="JASBNA010000019">
    <property type="protein sequence ID" value="KAK7685762.1"/>
    <property type="molecule type" value="Genomic_DNA"/>
</dbReference>
<proteinExistence type="predicted"/>
<feature type="transmembrane region" description="Helical" evidence="6">
    <location>
        <begin position="189"/>
        <end position="212"/>
    </location>
</feature>
<dbReference type="Proteomes" id="UP001385951">
    <property type="component" value="Unassembled WGS sequence"/>
</dbReference>
<feature type="region of interest" description="Disordered" evidence="5">
    <location>
        <begin position="79"/>
        <end position="158"/>
    </location>
</feature>
<evidence type="ECO:0000256" key="1">
    <source>
        <dbReference type="ARBA" id="ARBA00004167"/>
    </source>
</evidence>
<keyword evidence="3 6" id="KW-1133">Transmembrane helix</keyword>
<reference evidence="7 8" key="1">
    <citation type="submission" date="2022-09" db="EMBL/GenBank/DDBJ databases">
        <authorList>
            <person name="Palmer J.M."/>
        </authorList>
    </citation>
    <scope>NUCLEOTIDE SEQUENCE [LARGE SCALE GENOMIC DNA]</scope>
    <source>
        <strain evidence="7 8">DSM 7382</strain>
    </source>
</reference>
<keyword evidence="4 6" id="KW-0472">Membrane</keyword>
<gene>
    <name evidence="7" type="ORF">QCA50_011108</name>
</gene>
<comment type="caution">
    <text evidence="7">The sequence shown here is derived from an EMBL/GenBank/DDBJ whole genome shotgun (WGS) entry which is preliminary data.</text>
</comment>
<keyword evidence="8" id="KW-1185">Reference proteome</keyword>
<accession>A0AAW0G071</accession>
<dbReference type="AlphaFoldDB" id="A0AAW0G071"/>
<evidence type="ECO:0000256" key="6">
    <source>
        <dbReference type="SAM" id="Phobius"/>
    </source>
</evidence>
<dbReference type="GO" id="GO:0016020">
    <property type="term" value="C:membrane"/>
    <property type="evidence" value="ECO:0007669"/>
    <property type="project" value="UniProtKB-SubCell"/>
</dbReference>
<protein>
    <submittedName>
        <fullName evidence="7">Uncharacterized protein</fullName>
    </submittedName>
</protein>
<comment type="subcellular location">
    <subcellularLocation>
        <location evidence="1">Membrane</location>
        <topology evidence="1">Single-pass membrane protein</topology>
    </subcellularLocation>
</comment>
<evidence type="ECO:0000256" key="5">
    <source>
        <dbReference type="SAM" id="MobiDB-lite"/>
    </source>
</evidence>
<dbReference type="InterPro" id="IPR051694">
    <property type="entry name" value="Immunoregulatory_rcpt-like"/>
</dbReference>
<dbReference type="CDD" id="cd12087">
    <property type="entry name" value="TM_EGFR-like"/>
    <property type="match status" value="1"/>
</dbReference>
<sequence>MRDEILVNRRQVHRRVVPGLKRLQARFSPTAVFDSGSTAATVTLQNPVDTVAATTTPDPTTAAVTTPVVATTQVVPVTPATSATPTPATTDTNTTPVLANTQTSPSSSSTSSSSSSTSSVAVNTPVVSNTPTTTTSTATNANTNTRATAATQPSAAASRTVTQTLGAVSASPSSSSVAVASGSTINTGALIAGIVGGIVGVAIIVYVITWYMRRARQKEKTMPRTSMQVPSDANLLFCQMEETCPSRSMTMNRGFNDTPASHQMFQPTADYAPVSYPTSPMSSQPGQHGSYGYDQPSFAPGQYMDMAQNPMSPNTPFSVNPTSAHPFFAPIGHSPSNSPTVAHYESAYNAQGQLVERKNSVGASQYLTRQSSMNQQYAGDEHLASDADYVDLSRASVTPFQAQQYEEISRRLNTAPPVPALPTPTLPMMPDQELAAGRAPANTRPLSLGQNITTIPPHLNIYQDNAMPESPFADPSCQIARHARQSARRCRRGRYLLSERSLPSTTFPGILFQFACHVHATGFT</sequence>
<evidence type="ECO:0000256" key="3">
    <source>
        <dbReference type="ARBA" id="ARBA00022989"/>
    </source>
</evidence>
<dbReference type="PANTHER" id="PTHR15549:SF30">
    <property type="entry name" value="MID2 DOMAIN-CONTAINING PROTEIN"/>
    <property type="match status" value="1"/>
</dbReference>
<evidence type="ECO:0000256" key="2">
    <source>
        <dbReference type="ARBA" id="ARBA00022692"/>
    </source>
</evidence>
<dbReference type="GO" id="GO:0071944">
    <property type="term" value="C:cell periphery"/>
    <property type="evidence" value="ECO:0007669"/>
    <property type="project" value="UniProtKB-ARBA"/>
</dbReference>
<evidence type="ECO:0000256" key="4">
    <source>
        <dbReference type="ARBA" id="ARBA00023136"/>
    </source>
</evidence>